<dbReference type="InterPro" id="IPR037064">
    <property type="entry name" value="Formiminotransferase_N_sf"/>
</dbReference>
<sequence>MTSRKLGLQLAACLLNVSEARNKHIVEKIANAALHDQHGHKHPDTSVLNVFSDYDYNRSVITIVSTAEQIGRSVTSACVEGFACIDLSQHDGVHPCLGAIDLIPIYPLSDVRPEECGLVAQVIAEDLAALVPGCSMFLFGHADEKTKKSLAEKRRGLWWFKKNTKADLTQLKADVGANPSKRYGLTGVGASPYVINCNVTLDTKDVAAGRFIANAIRSHADGVQALAFPHNGQVEIACNVESLVNTQCPNLLSESHKFISYSICSESYFYVCPLHLESQIRELARHQGINTVETALVGFTPQECKKTAEYAISHGIGEYWKKRRGIFM</sequence>
<dbReference type="GO" id="GO:0016740">
    <property type="term" value="F:transferase activity"/>
    <property type="evidence" value="ECO:0007669"/>
    <property type="project" value="InterPro"/>
</dbReference>
<name>A0AAD1SSX7_PELCU</name>
<proteinExistence type="predicted"/>
<evidence type="ECO:0000259" key="1">
    <source>
        <dbReference type="SMART" id="SM01222"/>
    </source>
</evidence>
<evidence type="ECO:0000313" key="3">
    <source>
        <dbReference type="Proteomes" id="UP001295444"/>
    </source>
</evidence>
<protein>
    <submittedName>
        <fullName evidence="2">Glutamate formimidoyltransferase-like isoform X2</fullName>
    </submittedName>
</protein>
<keyword evidence="3" id="KW-1185">Reference proteome</keyword>
<dbReference type="InterPro" id="IPR037070">
    <property type="entry name" value="Formiminotransferase_C_sf"/>
</dbReference>
<dbReference type="InterPro" id="IPR022384">
    <property type="entry name" value="FormiminoTrfase_cat_dom_sf"/>
</dbReference>
<feature type="domain" description="Formiminotransferase N-terminal subdomain" evidence="1">
    <location>
        <begin position="9"/>
        <end position="192"/>
    </location>
</feature>
<dbReference type="SMART" id="SM01222">
    <property type="entry name" value="FTCD_N"/>
    <property type="match status" value="1"/>
</dbReference>
<dbReference type="Proteomes" id="UP001295444">
    <property type="component" value="Chromosome 07"/>
</dbReference>
<dbReference type="InterPro" id="IPR051623">
    <property type="entry name" value="FTCD"/>
</dbReference>
<dbReference type="PANTHER" id="PTHR12234:SF1">
    <property type="entry name" value="FORMIMINOTRANSFERASE N-TERMINAL SUBDOMAIN-CONTAINING PROTEIN"/>
    <property type="match status" value="1"/>
</dbReference>
<organism evidence="2 3">
    <name type="scientific">Pelobates cultripes</name>
    <name type="common">Western spadefoot toad</name>
    <dbReference type="NCBI Taxonomy" id="61616"/>
    <lineage>
        <taxon>Eukaryota</taxon>
        <taxon>Metazoa</taxon>
        <taxon>Chordata</taxon>
        <taxon>Craniata</taxon>
        <taxon>Vertebrata</taxon>
        <taxon>Euteleostomi</taxon>
        <taxon>Amphibia</taxon>
        <taxon>Batrachia</taxon>
        <taxon>Anura</taxon>
        <taxon>Pelobatoidea</taxon>
        <taxon>Pelobatidae</taxon>
        <taxon>Pelobates</taxon>
    </lineage>
</organism>
<dbReference type="Pfam" id="PF07837">
    <property type="entry name" value="FTCD_N"/>
    <property type="match status" value="1"/>
</dbReference>
<dbReference type="InterPro" id="IPR012886">
    <property type="entry name" value="Formiminotransferase_N"/>
</dbReference>
<dbReference type="GO" id="GO:0005542">
    <property type="term" value="F:folic acid binding"/>
    <property type="evidence" value="ECO:0007669"/>
    <property type="project" value="InterPro"/>
</dbReference>
<dbReference type="Gene3D" id="3.30.70.670">
    <property type="entry name" value="Formiminotransferase, C-terminal subdomain"/>
    <property type="match status" value="1"/>
</dbReference>
<accession>A0AAD1SSX7</accession>
<dbReference type="SUPFAM" id="SSF55116">
    <property type="entry name" value="Formiminotransferase domain of formiminotransferase-cyclodeaminase"/>
    <property type="match status" value="1"/>
</dbReference>
<dbReference type="PANTHER" id="PTHR12234">
    <property type="entry name" value="FORMIMINOTRANSFERASE-CYCLODEAMINASE"/>
    <property type="match status" value="1"/>
</dbReference>
<dbReference type="Gene3D" id="3.30.990.10">
    <property type="entry name" value="Formiminotransferase, N-terminal subdomain"/>
    <property type="match status" value="1"/>
</dbReference>
<evidence type="ECO:0000313" key="2">
    <source>
        <dbReference type="EMBL" id="CAH2306037.1"/>
    </source>
</evidence>
<gene>
    <name evidence="2" type="ORF">PECUL_23A027252</name>
</gene>
<reference evidence="2" key="1">
    <citation type="submission" date="2022-03" db="EMBL/GenBank/DDBJ databases">
        <authorList>
            <person name="Alioto T."/>
            <person name="Alioto T."/>
            <person name="Gomez Garrido J."/>
        </authorList>
    </citation>
    <scope>NUCLEOTIDE SEQUENCE</scope>
</reference>
<dbReference type="AlphaFoldDB" id="A0AAD1SSX7"/>
<dbReference type="EMBL" id="OW240918">
    <property type="protein sequence ID" value="CAH2306037.1"/>
    <property type="molecule type" value="Genomic_DNA"/>
</dbReference>